<evidence type="ECO:0000256" key="1">
    <source>
        <dbReference type="ARBA" id="ARBA00022443"/>
    </source>
</evidence>
<gene>
    <name evidence="6" type="ORF">TCNE_LOCUS9340</name>
</gene>
<sequence length="771" mass="87328">MNCIQHGLGTFNLRKSSSARRPMSTLEFDKLLRIKSDIQLNITKKVTSAAQEKQRRERATSMFYVNPSELKTDEGVMARIEFPLDEECIYGDDWSSEEEDDGQHSYPNEVGEICGQNAEMGSSSAHELSMLSEIERELNIKLSSSSLPDVVPKSESNVASVTTSGGNDESSEEVRMSKRQSTVSSAPLVDKSVGSIEELRNHKLRATPNGYETVVSPASPHEKNCSMPTSLSDYGMNDMDRLIYTPRFLAVPQPLYQIYMMEQQQEGIVFDPLDHDERLMVLISDGVHKELKIRRNSSSASTDSGRGADCSTTVSHITSNTSVRRERLVAASHFGSQRSLWCELPEVKNGGLLERLGEDEKKLQEAFFEVITSEASYLRSLNVLITHFMAASEMLGSKGTSSVISNEERKHLFSNIFSVRDCSERLLCDLESRLEESLVLTDVCDILCEHFGANFDAYVKYCSNQVYQDRTLKRLKCYNSAFMSCIHRLESDRQCQGLDMRSFLMLPMQRVTRYPLLVIAILDRVPMESEQHKTAQMALHLANQAHSLGFFRSLFGKTRNGTFVCKDYSARRFVDIEPVEMDSPKVPAAAVSSLATKPHLFICTLMHNAHGRQTELLLSAESESDRERWLCALRPPTCSNPEEKVYADWDCPQAAAVHNYMASQEDELSLEKGDIINILRKMPDGWFYGERVRDSRAGWFPSSYVQQILNDHVRAKNYRQRLRVMQAAADYRLQQEQLRGTENAARRTPHLMDRFRRLSNPKSLFHANSAG</sequence>
<dbReference type="InterPro" id="IPR001452">
    <property type="entry name" value="SH3_domain"/>
</dbReference>
<organism evidence="7 8">
    <name type="scientific">Toxocara canis</name>
    <name type="common">Canine roundworm</name>
    <dbReference type="NCBI Taxonomy" id="6265"/>
    <lineage>
        <taxon>Eukaryota</taxon>
        <taxon>Metazoa</taxon>
        <taxon>Ecdysozoa</taxon>
        <taxon>Nematoda</taxon>
        <taxon>Chromadorea</taxon>
        <taxon>Rhabditida</taxon>
        <taxon>Spirurina</taxon>
        <taxon>Ascaridomorpha</taxon>
        <taxon>Ascaridoidea</taxon>
        <taxon>Toxocaridae</taxon>
        <taxon>Toxocara</taxon>
    </lineage>
</organism>
<name>A0A183ULH0_TOXCA</name>
<accession>A0A183ULH0</accession>
<feature type="domain" description="SH3" evidence="4">
    <location>
        <begin position="649"/>
        <end position="710"/>
    </location>
</feature>
<evidence type="ECO:0000313" key="6">
    <source>
        <dbReference type="EMBL" id="VDM40661.1"/>
    </source>
</evidence>
<feature type="domain" description="DH" evidence="5">
    <location>
        <begin position="362"/>
        <end position="539"/>
    </location>
</feature>
<dbReference type="Pfam" id="PF00018">
    <property type="entry name" value="SH3_1"/>
    <property type="match status" value="1"/>
</dbReference>
<dbReference type="Gene3D" id="2.30.30.40">
    <property type="entry name" value="SH3 Domains"/>
    <property type="match status" value="1"/>
</dbReference>
<dbReference type="GO" id="GO:0005085">
    <property type="term" value="F:guanyl-nucleotide exchange factor activity"/>
    <property type="evidence" value="ECO:0007669"/>
    <property type="project" value="InterPro"/>
</dbReference>
<dbReference type="InterPro" id="IPR036028">
    <property type="entry name" value="SH3-like_dom_sf"/>
</dbReference>
<keyword evidence="1 2" id="KW-0728">SH3 domain</keyword>
<feature type="region of interest" description="Disordered" evidence="3">
    <location>
        <begin position="210"/>
        <end position="229"/>
    </location>
</feature>
<dbReference type="InterPro" id="IPR047271">
    <property type="entry name" value="Ephexin-like"/>
</dbReference>
<dbReference type="WBParaSite" id="TCNE_0000934001-mRNA-1">
    <property type="protein sequence ID" value="TCNE_0000934001-mRNA-1"/>
    <property type="gene ID" value="TCNE_0000934001"/>
</dbReference>
<dbReference type="CDD" id="cd11793">
    <property type="entry name" value="SH3_ephexin1_like"/>
    <property type="match status" value="1"/>
</dbReference>
<dbReference type="SUPFAM" id="SSF48065">
    <property type="entry name" value="DBL homology domain (DH-domain)"/>
    <property type="match status" value="1"/>
</dbReference>
<dbReference type="InterPro" id="IPR035899">
    <property type="entry name" value="DBL_dom_sf"/>
</dbReference>
<reference evidence="8" key="1">
    <citation type="submission" date="2016-06" db="UniProtKB">
        <authorList>
            <consortium name="WormBaseParasite"/>
        </authorList>
    </citation>
    <scope>IDENTIFICATION</scope>
</reference>
<dbReference type="SMART" id="SM00325">
    <property type="entry name" value="RhoGEF"/>
    <property type="match status" value="1"/>
</dbReference>
<protein>
    <submittedName>
        <fullName evidence="8">DH domain-containing protein</fullName>
    </submittedName>
</protein>
<evidence type="ECO:0000313" key="7">
    <source>
        <dbReference type="Proteomes" id="UP000050794"/>
    </source>
</evidence>
<feature type="region of interest" description="Disordered" evidence="3">
    <location>
        <begin position="146"/>
        <end position="189"/>
    </location>
</feature>
<dbReference type="PANTHER" id="PTHR12845:SF5">
    <property type="entry name" value="EPHEXIN, ISOFORM D"/>
    <property type="match status" value="1"/>
</dbReference>
<dbReference type="Pfam" id="PF00621">
    <property type="entry name" value="RhoGEF"/>
    <property type="match status" value="1"/>
</dbReference>
<dbReference type="SUPFAM" id="SSF50044">
    <property type="entry name" value="SH3-domain"/>
    <property type="match status" value="1"/>
</dbReference>
<dbReference type="PROSITE" id="PS50002">
    <property type="entry name" value="SH3"/>
    <property type="match status" value="1"/>
</dbReference>
<dbReference type="PANTHER" id="PTHR12845">
    <property type="entry name" value="GUANINE NUCLEOTIDE EXCHANGE FACTOR"/>
    <property type="match status" value="1"/>
</dbReference>
<evidence type="ECO:0000259" key="5">
    <source>
        <dbReference type="PROSITE" id="PS50010"/>
    </source>
</evidence>
<dbReference type="PRINTS" id="PR00452">
    <property type="entry name" value="SH3DOMAIN"/>
</dbReference>
<keyword evidence="7" id="KW-1185">Reference proteome</keyword>
<evidence type="ECO:0000256" key="3">
    <source>
        <dbReference type="SAM" id="MobiDB-lite"/>
    </source>
</evidence>
<dbReference type="PROSITE" id="PS50010">
    <property type="entry name" value="DH_2"/>
    <property type="match status" value="1"/>
</dbReference>
<reference evidence="6 7" key="2">
    <citation type="submission" date="2018-11" db="EMBL/GenBank/DDBJ databases">
        <authorList>
            <consortium name="Pathogen Informatics"/>
        </authorList>
    </citation>
    <scope>NUCLEOTIDE SEQUENCE [LARGE SCALE GENOMIC DNA]</scope>
</reference>
<evidence type="ECO:0000259" key="4">
    <source>
        <dbReference type="PROSITE" id="PS50002"/>
    </source>
</evidence>
<feature type="compositionally biased region" description="Polar residues" evidence="3">
    <location>
        <begin position="154"/>
        <end position="168"/>
    </location>
</feature>
<evidence type="ECO:0000256" key="2">
    <source>
        <dbReference type="PROSITE-ProRule" id="PRU00192"/>
    </source>
</evidence>
<dbReference type="Proteomes" id="UP000050794">
    <property type="component" value="Unassembled WGS sequence"/>
</dbReference>
<dbReference type="EMBL" id="UYWY01020149">
    <property type="protein sequence ID" value="VDM40661.1"/>
    <property type="molecule type" value="Genomic_DNA"/>
</dbReference>
<dbReference type="SMART" id="SM00326">
    <property type="entry name" value="SH3"/>
    <property type="match status" value="1"/>
</dbReference>
<dbReference type="AlphaFoldDB" id="A0A183ULH0"/>
<dbReference type="Gene3D" id="1.20.900.10">
    <property type="entry name" value="Dbl homology (DH) domain"/>
    <property type="match status" value="1"/>
</dbReference>
<dbReference type="InterPro" id="IPR000219">
    <property type="entry name" value="DH_dom"/>
</dbReference>
<evidence type="ECO:0000313" key="8">
    <source>
        <dbReference type="WBParaSite" id="TCNE_0000934001-mRNA-1"/>
    </source>
</evidence>
<proteinExistence type="predicted"/>
<dbReference type="CDD" id="cd00160">
    <property type="entry name" value="RhoGEF"/>
    <property type="match status" value="1"/>
</dbReference>